<evidence type="ECO:0000256" key="1">
    <source>
        <dbReference type="ARBA" id="ARBA00008325"/>
    </source>
</evidence>
<dbReference type="EMBL" id="JAVFHQ010000007">
    <property type="protein sequence ID" value="KAK4548452.1"/>
    <property type="molecule type" value="Genomic_DNA"/>
</dbReference>
<evidence type="ECO:0000256" key="3">
    <source>
        <dbReference type="SAM" id="SignalP"/>
    </source>
</evidence>
<dbReference type="PANTHER" id="PTHR28023:SF1">
    <property type="entry name" value="UPF0357 PROTEIN YCL012C"/>
    <property type="match status" value="1"/>
</dbReference>
<dbReference type="Proteomes" id="UP001324427">
    <property type="component" value="Unassembled WGS sequence"/>
</dbReference>
<dbReference type="Pfam" id="PF09435">
    <property type="entry name" value="DUF2015"/>
    <property type="match status" value="1"/>
</dbReference>
<dbReference type="AlphaFoldDB" id="A0AAV9JS00"/>
<dbReference type="PANTHER" id="PTHR28023">
    <property type="entry name" value="UPF0357 PROTEIN YCL012C"/>
    <property type="match status" value="1"/>
</dbReference>
<comment type="similarity">
    <text evidence="1">Belongs to the UPF0357 family.</text>
</comment>
<feature type="signal peptide" evidence="3">
    <location>
        <begin position="1"/>
        <end position="21"/>
    </location>
</feature>
<proteinExistence type="inferred from homology"/>
<name>A0AAV9JS00_9PEZI</name>
<keyword evidence="2 3" id="KW-0732">Signal</keyword>
<comment type="caution">
    <text evidence="4">The sequence shown here is derived from an EMBL/GenBank/DDBJ whole genome shotgun (WGS) entry which is preliminary data.</text>
</comment>
<organism evidence="4 5">
    <name type="scientific">Oleoguttula mirabilis</name>
    <dbReference type="NCBI Taxonomy" id="1507867"/>
    <lineage>
        <taxon>Eukaryota</taxon>
        <taxon>Fungi</taxon>
        <taxon>Dikarya</taxon>
        <taxon>Ascomycota</taxon>
        <taxon>Pezizomycotina</taxon>
        <taxon>Dothideomycetes</taxon>
        <taxon>Dothideomycetidae</taxon>
        <taxon>Mycosphaerellales</taxon>
        <taxon>Teratosphaeriaceae</taxon>
        <taxon>Oleoguttula</taxon>
    </lineage>
</organism>
<protein>
    <submittedName>
        <fullName evidence="4">Uncharacterized protein</fullName>
    </submittedName>
</protein>
<sequence>MAYFFYTVTFILLVLATVLYATRNTWRPHAPPIPYITSPGTIPEPIHHLTTYLSNRLNTFRYVRLPTSSTFAEDAEAGLHSSNFNLAENIEAGDSRRGLDESAKEEVYRIMKLRRVNFDEARLLVVEERFRREGIAADGRPIDRKAVMFS</sequence>
<evidence type="ECO:0000313" key="5">
    <source>
        <dbReference type="Proteomes" id="UP001324427"/>
    </source>
</evidence>
<gene>
    <name evidence="4" type="ORF">LTR36_009362</name>
</gene>
<evidence type="ECO:0000256" key="2">
    <source>
        <dbReference type="ARBA" id="ARBA00022729"/>
    </source>
</evidence>
<dbReference type="InterPro" id="IPR018559">
    <property type="entry name" value="DUF2015"/>
</dbReference>
<feature type="chain" id="PRO_5043967609" evidence="3">
    <location>
        <begin position="22"/>
        <end position="150"/>
    </location>
</feature>
<reference evidence="4 5" key="1">
    <citation type="submission" date="2021-11" db="EMBL/GenBank/DDBJ databases">
        <title>Black yeast isolated from Biological Soil Crust.</title>
        <authorList>
            <person name="Kurbessoian T."/>
        </authorList>
    </citation>
    <scope>NUCLEOTIDE SEQUENCE [LARGE SCALE GENOMIC DNA]</scope>
    <source>
        <strain evidence="4 5">CCFEE 5522</strain>
    </source>
</reference>
<evidence type="ECO:0000313" key="4">
    <source>
        <dbReference type="EMBL" id="KAK4548452.1"/>
    </source>
</evidence>
<keyword evidence="5" id="KW-1185">Reference proteome</keyword>
<accession>A0AAV9JS00</accession>